<evidence type="ECO:0000256" key="3">
    <source>
        <dbReference type="ARBA" id="ARBA00070941"/>
    </source>
</evidence>
<dbReference type="GO" id="GO:0030983">
    <property type="term" value="F:mismatched DNA binding"/>
    <property type="evidence" value="ECO:0007669"/>
    <property type="project" value="InterPro"/>
</dbReference>
<name>A0A165HFE5_XYLHT</name>
<gene>
    <name evidence="7" type="ORF">L228DRAFT_282158</name>
</gene>
<dbReference type="AlphaFoldDB" id="A0A165HFE5"/>
<dbReference type="EMBL" id="KV407457">
    <property type="protein sequence ID" value="KZF23429.1"/>
    <property type="molecule type" value="Genomic_DNA"/>
</dbReference>
<dbReference type="CDD" id="cd16926">
    <property type="entry name" value="HATPase_MutL-MLH-PMS-like"/>
    <property type="match status" value="1"/>
</dbReference>
<dbReference type="GO" id="GO:0016887">
    <property type="term" value="F:ATP hydrolysis activity"/>
    <property type="evidence" value="ECO:0007669"/>
    <property type="project" value="InterPro"/>
</dbReference>
<dbReference type="FunCoup" id="A0A165HFE5">
    <property type="interactions" value="722"/>
</dbReference>
<organism evidence="7 8">
    <name type="scientific">Xylona heveae (strain CBS 132557 / TC161)</name>
    <dbReference type="NCBI Taxonomy" id="1328760"/>
    <lineage>
        <taxon>Eukaryota</taxon>
        <taxon>Fungi</taxon>
        <taxon>Dikarya</taxon>
        <taxon>Ascomycota</taxon>
        <taxon>Pezizomycotina</taxon>
        <taxon>Xylonomycetes</taxon>
        <taxon>Xylonales</taxon>
        <taxon>Xylonaceae</taxon>
        <taxon>Xylona</taxon>
    </lineage>
</organism>
<dbReference type="PANTHER" id="PTHR10073:SF52">
    <property type="entry name" value="MISMATCH REPAIR ENDONUCLEASE PMS2"/>
    <property type="match status" value="1"/>
</dbReference>
<feature type="compositionally biased region" description="Basic and acidic residues" evidence="4">
    <location>
        <begin position="498"/>
        <end position="514"/>
    </location>
</feature>
<dbReference type="PANTHER" id="PTHR10073">
    <property type="entry name" value="DNA MISMATCH REPAIR PROTEIN MLH, PMS, MUTL"/>
    <property type="match status" value="1"/>
</dbReference>
<feature type="compositionally biased region" description="Polar residues" evidence="4">
    <location>
        <begin position="481"/>
        <end position="497"/>
    </location>
</feature>
<dbReference type="CDD" id="cd03484">
    <property type="entry name" value="MutL_Trans_hPMS_2_like"/>
    <property type="match status" value="1"/>
</dbReference>
<dbReference type="Gene3D" id="3.30.230.10">
    <property type="match status" value="1"/>
</dbReference>
<keyword evidence="2" id="KW-0227">DNA damage</keyword>
<dbReference type="GO" id="GO:0032389">
    <property type="term" value="C:MutLalpha complex"/>
    <property type="evidence" value="ECO:0007669"/>
    <property type="project" value="TreeGrafter"/>
</dbReference>
<sequence length="1046" mass="115329">MATIKAIEGRSVHQIQSGQVIVDLCSVVKELVENSLDAGATSIEVRFKNNGLESIEVQDNGQGIAPENFETVALKHHTSKLSTYDDLETLQTFGFRGEALSSLCALSEFHVITARAQDAPKASRLDFEVSGKLKHTSIVAGQKGTLVVVGNLFHNLPVRRRELEKTIKREYGKVLGLLHAYACISVNVKFTVSNQMAKGRKAIVFSTKSNPSTRENIANVFGAKTLTALVPLNLTLEMQPTNRPSQKWTARKGKRIEEVLVSGHVSRPVFGEGRQTPDRQMFFVNSRPCGLPQIAKVFNEVYKTFNVTQSPFVFADFRMDTSAYDVNVSPDKRTILLHDQNALLETLKESLTQLFESTDQTVPQSQPILPKGPLRKELPARRNATPGSDFADSDETMTLDQRENITDNAKHDSVTLDSPIHGDAPAMKAKAANAENNGHSIGPFSETLSQSLSQRFAKDAPGIKPVLERNPDKATERDSQIEQFSEETTGPSGTVSKRISDFNKRMADQDDMRDSVPSTAVPSEDPIPALTPPPRPRPGIIENAFDRMRPKRMKPEMATITIGSKTTTSPIGTSARRTPAVEAPHDSRLKNSKNTPPRGSSFAKNLQAFAASDTRQELSSDAERSGGSSSSSSSSSSSAENSENEEGPQESIASDSKNKDSKGQGYTSDAEVPDENMIDGDAGDAEEVPEALDSDSDYVDEEEAKAQEQARVQALIREAEDAAQVAARPTEDNIKRANHLLRNSRRKDSTTQLLQRVDWSIGKMEHHISAFRESLEAIDERRQGYMAKSGAQVDRESAESVEERLSLTISKEDFAQMRVVGQFNLGFILAARPYSVSCNEQGDSKAQDELFIIDQHASDEKYNFERLQAETVVQNQRLVKPRALNLTAVEEEILLENTHVLEKNGFIVEVDASGEEPIGQRCKLVSLPISRDVVFDTRDLEELISLLADSPSSASHIPRPSKVRRMFAMRACRSSIMVGHPLTAKRMKNVLVHMGEIDKPWNCPHGRPTMRHLVSLDALQPWQEGQGLVGLGDEGTGDINWRDYLG</sequence>
<feature type="domain" description="DNA mismatch repair protein S5" evidence="6">
    <location>
        <begin position="217"/>
        <end position="356"/>
    </location>
</feature>
<dbReference type="GeneID" id="28901099"/>
<dbReference type="InterPro" id="IPR014790">
    <property type="entry name" value="MutL_C"/>
</dbReference>
<dbReference type="InterPro" id="IPR042120">
    <property type="entry name" value="MutL_C_dimsub"/>
</dbReference>
<dbReference type="GO" id="GO:0140664">
    <property type="term" value="F:ATP-dependent DNA damage sensor activity"/>
    <property type="evidence" value="ECO:0007669"/>
    <property type="project" value="InterPro"/>
</dbReference>
<feature type="compositionally biased region" description="Low complexity" evidence="4">
    <location>
        <begin position="625"/>
        <end position="641"/>
    </location>
</feature>
<dbReference type="FunFam" id="3.30.230.10:FF:000074">
    <property type="entry name" value="DNA mismatch repair protein (Pms1)"/>
    <property type="match status" value="1"/>
</dbReference>
<evidence type="ECO:0000259" key="6">
    <source>
        <dbReference type="SMART" id="SM01340"/>
    </source>
</evidence>
<dbReference type="Gene3D" id="3.30.1540.20">
    <property type="entry name" value="MutL, C-terminal domain, dimerisation subdomain"/>
    <property type="match status" value="1"/>
</dbReference>
<dbReference type="STRING" id="1328760.A0A165HFE5"/>
<dbReference type="Gene3D" id="3.30.1370.100">
    <property type="entry name" value="MutL, C-terminal domain, regulatory subdomain"/>
    <property type="match status" value="1"/>
</dbReference>
<feature type="compositionally biased region" description="Polar residues" evidence="4">
    <location>
        <begin position="357"/>
        <end position="367"/>
    </location>
</feature>
<dbReference type="Pfam" id="PF08676">
    <property type="entry name" value="MutL_C"/>
    <property type="match status" value="1"/>
</dbReference>
<dbReference type="InParanoid" id="A0A165HFE5"/>
<dbReference type="InterPro" id="IPR036890">
    <property type="entry name" value="HATPase_C_sf"/>
</dbReference>
<dbReference type="OMA" id="MRPRRMP"/>
<dbReference type="SUPFAM" id="SSF55874">
    <property type="entry name" value="ATPase domain of HSP90 chaperone/DNA topoisomerase II/histidine kinase"/>
    <property type="match status" value="1"/>
</dbReference>
<dbReference type="InterPro" id="IPR014762">
    <property type="entry name" value="DNA_mismatch_repair_CS"/>
</dbReference>
<feature type="compositionally biased region" description="Polar residues" evidence="4">
    <location>
        <begin position="561"/>
        <end position="576"/>
    </location>
</feature>
<dbReference type="SMART" id="SM00853">
    <property type="entry name" value="MutL_C"/>
    <property type="match status" value="1"/>
</dbReference>
<dbReference type="FunFam" id="3.30.565.10:FF:000014">
    <property type="entry name" value="Mismatch repair endonuclease pms1, putative"/>
    <property type="match status" value="1"/>
</dbReference>
<comment type="similarity">
    <text evidence="1">Belongs to the DNA mismatch repair MutL/HexB family.</text>
</comment>
<dbReference type="SMART" id="SM01340">
    <property type="entry name" value="DNA_mis_repair"/>
    <property type="match status" value="1"/>
</dbReference>
<feature type="region of interest" description="Disordered" evidence="4">
    <location>
        <begin position="357"/>
        <end position="397"/>
    </location>
</feature>
<evidence type="ECO:0000313" key="8">
    <source>
        <dbReference type="Proteomes" id="UP000076632"/>
    </source>
</evidence>
<evidence type="ECO:0000256" key="2">
    <source>
        <dbReference type="ARBA" id="ARBA00022763"/>
    </source>
</evidence>
<dbReference type="Proteomes" id="UP000076632">
    <property type="component" value="Unassembled WGS sequence"/>
</dbReference>
<dbReference type="InterPro" id="IPR020568">
    <property type="entry name" value="Ribosomal_Su5_D2-typ_SF"/>
</dbReference>
<evidence type="ECO:0000256" key="1">
    <source>
        <dbReference type="ARBA" id="ARBA00006082"/>
    </source>
</evidence>
<dbReference type="InterPro" id="IPR014721">
    <property type="entry name" value="Ribsml_uS5_D2-typ_fold_subgr"/>
</dbReference>
<feature type="compositionally biased region" description="Basic and acidic residues" evidence="4">
    <location>
        <begin position="404"/>
        <end position="414"/>
    </location>
</feature>
<keyword evidence="8" id="KW-1185">Reference proteome</keyword>
<dbReference type="FunFam" id="3.30.1370.100:FF:000001">
    <property type="entry name" value="Mismatch repair endonuclease pms1, putative"/>
    <property type="match status" value="1"/>
</dbReference>
<dbReference type="SUPFAM" id="SSF54211">
    <property type="entry name" value="Ribosomal protein S5 domain 2-like"/>
    <property type="match status" value="1"/>
</dbReference>
<evidence type="ECO:0000256" key="4">
    <source>
        <dbReference type="SAM" id="MobiDB-lite"/>
    </source>
</evidence>
<dbReference type="GO" id="GO:0005524">
    <property type="term" value="F:ATP binding"/>
    <property type="evidence" value="ECO:0007669"/>
    <property type="project" value="InterPro"/>
</dbReference>
<dbReference type="GO" id="GO:0000710">
    <property type="term" value="P:meiotic mismatch repair"/>
    <property type="evidence" value="ECO:0007669"/>
    <property type="project" value="UniProtKB-ARBA"/>
</dbReference>
<feature type="compositionally biased region" description="Basic and acidic residues" evidence="4">
    <location>
        <begin position="466"/>
        <end position="480"/>
    </location>
</feature>
<dbReference type="SUPFAM" id="SSF118116">
    <property type="entry name" value="DNA mismatch repair protein MutL"/>
    <property type="match status" value="1"/>
</dbReference>
<dbReference type="Pfam" id="PF01119">
    <property type="entry name" value="DNA_mis_repair"/>
    <property type="match status" value="1"/>
</dbReference>
<dbReference type="InterPro" id="IPR013507">
    <property type="entry name" value="DNA_mismatch_S5_2-like"/>
</dbReference>
<evidence type="ECO:0000313" key="7">
    <source>
        <dbReference type="EMBL" id="KZF23429.1"/>
    </source>
</evidence>
<dbReference type="InterPro" id="IPR038973">
    <property type="entry name" value="MutL/Mlh/Pms-like"/>
</dbReference>
<dbReference type="RefSeq" id="XP_018188984.1">
    <property type="nucleotide sequence ID" value="XM_018335962.1"/>
</dbReference>
<proteinExistence type="inferred from homology"/>
<dbReference type="InterPro" id="IPR037198">
    <property type="entry name" value="MutL_C_sf"/>
</dbReference>
<feature type="compositionally biased region" description="Polar residues" evidence="4">
    <location>
        <begin position="592"/>
        <end position="604"/>
    </location>
</feature>
<dbReference type="Pfam" id="PF13589">
    <property type="entry name" value="HATPase_c_3"/>
    <property type="match status" value="1"/>
</dbReference>
<feature type="region of interest" description="Disordered" evidence="4">
    <location>
        <begin position="457"/>
        <end position="710"/>
    </location>
</feature>
<dbReference type="NCBIfam" id="TIGR00585">
    <property type="entry name" value="mutl"/>
    <property type="match status" value="1"/>
</dbReference>
<feature type="domain" description="MutL C-terminal dimerisation" evidence="5">
    <location>
        <begin position="819"/>
        <end position="982"/>
    </location>
</feature>
<dbReference type="Gene3D" id="3.30.565.10">
    <property type="entry name" value="Histidine kinase-like ATPase, C-terminal domain"/>
    <property type="match status" value="1"/>
</dbReference>
<feature type="compositionally biased region" description="Basic and acidic residues" evidence="4">
    <location>
        <begin position="614"/>
        <end position="624"/>
    </location>
</feature>
<protein>
    <recommendedName>
        <fullName evidence="3">DNA mismatch repair protein PMS1</fullName>
    </recommendedName>
</protein>
<dbReference type="PROSITE" id="PS00058">
    <property type="entry name" value="DNA_MISMATCH_REPAIR_1"/>
    <property type="match status" value="1"/>
</dbReference>
<feature type="compositionally biased region" description="Acidic residues" evidence="4">
    <location>
        <begin position="671"/>
        <end position="703"/>
    </location>
</feature>
<accession>A0A165HFE5</accession>
<feature type="region of interest" description="Disordered" evidence="4">
    <location>
        <begin position="404"/>
        <end position="423"/>
    </location>
</feature>
<dbReference type="InterPro" id="IPR042121">
    <property type="entry name" value="MutL_C_regsub"/>
</dbReference>
<dbReference type="OrthoDB" id="10263226at2759"/>
<dbReference type="InterPro" id="IPR002099">
    <property type="entry name" value="MutL/Mlh/PMS"/>
</dbReference>
<reference evidence="7 8" key="1">
    <citation type="journal article" date="2016" name="Fungal Biol.">
        <title>The genome of Xylona heveae provides a window into fungal endophytism.</title>
        <authorList>
            <person name="Gazis R."/>
            <person name="Kuo A."/>
            <person name="Riley R."/>
            <person name="LaButti K."/>
            <person name="Lipzen A."/>
            <person name="Lin J."/>
            <person name="Amirebrahimi M."/>
            <person name="Hesse C.N."/>
            <person name="Spatafora J.W."/>
            <person name="Henrissat B."/>
            <person name="Hainaut M."/>
            <person name="Grigoriev I.V."/>
            <person name="Hibbett D.S."/>
        </authorList>
    </citation>
    <scope>NUCLEOTIDE SEQUENCE [LARGE SCALE GENOMIC DNA]</scope>
    <source>
        <strain evidence="7 8">TC161</strain>
    </source>
</reference>
<evidence type="ECO:0000259" key="5">
    <source>
        <dbReference type="SMART" id="SM00853"/>
    </source>
</evidence>